<dbReference type="Pfam" id="PF00480">
    <property type="entry name" value="ROK"/>
    <property type="match status" value="1"/>
</dbReference>
<organism evidence="4 5">
    <name type="scientific">Streptomyces formicae</name>
    <dbReference type="NCBI Taxonomy" id="1616117"/>
    <lineage>
        <taxon>Bacteria</taxon>
        <taxon>Bacillati</taxon>
        <taxon>Actinomycetota</taxon>
        <taxon>Actinomycetes</taxon>
        <taxon>Kitasatosporales</taxon>
        <taxon>Streptomycetaceae</taxon>
        <taxon>Streptomyces</taxon>
    </lineage>
</organism>
<dbReference type="InterPro" id="IPR012318">
    <property type="entry name" value="HTH_CRP"/>
</dbReference>
<dbReference type="SMART" id="SM00419">
    <property type="entry name" value="HTH_CRP"/>
    <property type="match status" value="1"/>
</dbReference>
<dbReference type="SUPFAM" id="SSF46785">
    <property type="entry name" value="Winged helix' DNA-binding domain"/>
    <property type="match status" value="1"/>
</dbReference>
<feature type="region of interest" description="Disordered" evidence="2">
    <location>
        <begin position="402"/>
        <end position="428"/>
    </location>
</feature>
<evidence type="ECO:0000256" key="1">
    <source>
        <dbReference type="ARBA" id="ARBA00006479"/>
    </source>
</evidence>
<dbReference type="InterPro" id="IPR036390">
    <property type="entry name" value="WH_DNA-bd_sf"/>
</dbReference>
<proteinExistence type="inferred from homology"/>
<dbReference type="Gene3D" id="1.10.10.10">
    <property type="entry name" value="Winged helix-like DNA-binding domain superfamily/Winged helix DNA-binding domain"/>
    <property type="match status" value="1"/>
</dbReference>
<name>A0ABY3WHT2_9ACTN</name>
<dbReference type="InterPro" id="IPR000600">
    <property type="entry name" value="ROK"/>
</dbReference>
<accession>A0ABY3WHT2</accession>
<dbReference type="RefSeq" id="WP_242330753.1">
    <property type="nucleotide sequence ID" value="NZ_CP071872.1"/>
</dbReference>
<dbReference type="PANTHER" id="PTHR18964:SF149">
    <property type="entry name" value="BIFUNCTIONAL UDP-N-ACETYLGLUCOSAMINE 2-EPIMERASE_N-ACETYLMANNOSAMINE KINASE"/>
    <property type="match status" value="1"/>
</dbReference>
<dbReference type="InterPro" id="IPR043129">
    <property type="entry name" value="ATPase_NBD"/>
</dbReference>
<evidence type="ECO:0000313" key="4">
    <source>
        <dbReference type="EMBL" id="UNM12152.1"/>
    </source>
</evidence>
<evidence type="ECO:0000313" key="5">
    <source>
        <dbReference type="Proteomes" id="UP000828924"/>
    </source>
</evidence>
<dbReference type="PANTHER" id="PTHR18964">
    <property type="entry name" value="ROK (REPRESSOR, ORF, KINASE) FAMILY"/>
    <property type="match status" value="1"/>
</dbReference>
<evidence type="ECO:0000259" key="3">
    <source>
        <dbReference type="SMART" id="SM00419"/>
    </source>
</evidence>
<evidence type="ECO:0000256" key="2">
    <source>
        <dbReference type="SAM" id="MobiDB-lite"/>
    </source>
</evidence>
<feature type="domain" description="HTH crp-type" evidence="3">
    <location>
        <begin position="22"/>
        <end position="77"/>
    </location>
</feature>
<protein>
    <submittedName>
        <fullName evidence="4">ROK family transcriptional regulator</fullName>
    </submittedName>
</protein>
<sequence length="428" mass="44786">MSQPQRWTVRDLRRSNRTVVLRTLHFAEPMSRQELSRLTGLSPATVSNVTADLLKEGVIVEAGLLDSEVGRPRVLLRVNPGHRHIVGIDVGETQVRVALFDLDMEVKSQAAYPVPLHGHDVGMVVERILAGIEAVVDESGVALESVLGVGIGVPGQVEQGPDFVVHAATVGWDAVPLAKLLRVGTPLPLFIDNGAKTMGQAELWFGAGQGLQHAVVVLIGSGVGACIVADGHTYRGTTSSAGEWGHTTIAVNGRACRCGSRGCLEAYIGAHGILGRYRDADPQKAGRAGEEAGGEEARLAELLTAAETSPAERAVVDGTVAYLGAGLGDLVNLFNPERIILGGWAGLMLGRARLADIEAAAKANALSHPFAQTSLHLAELGPDGVLMGAATLVLEQFLNNPTGDTAAGEGEPVARQRRRRSGAEADAG</sequence>
<dbReference type="SUPFAM" id="SSF53067">
    <property type="entry name" value="Actin-like ATPase domain"/>
    <property type="match status" value="1"/>
</dbReference>
<comment type="similarity">
    <text evidence="1">Belongs to the ROK (NagC/XylR) family.</text>
</comment>
<dbReference type="EMBL" id="CP071872">
    <property type="protein sequence ID" value="UNM12152.1"/>
    <property type="molecule type" value="Genomic_DNA"/>
</dbReference>
<keyword evidence="5" id="KW-1185">Reference proteome</keyword>
<reference evidence="4 5" key="1">
    <citation type="submission" date="2021-03" db="EMBL/GenBank/DDBJ databases">
        <title>Complete genome of Streptomyces formicae strain 1H-GS9 (DSM 100524).</title>
        <authorList>
            <person name="Atanasov K.E."/>
            <person name="Altabella T."/>
            <person name="Ferrer A."/>
        </authorList>
    </citation>
    <scope>NUCLEOTIDE SEQUENCE [LARGE SCALE GENOMIC DNA]</scope>
    <source>
        <strain evidence="4 5">1H-GS9</strain>
    </source>
</reference>
<dbReference type="Gene3D" id="3.30.420.40">
    <property type="match status" value="2"/>
</dbReference>
<gene>
    <name evidence="4" type="ORF">J4032_11920</name>
</gene>
<dbReference type="InterPro" id="IPR036388">
    <property type="entry name" value="WH-like_DNA-bd_sf"/>
</dbReference>
<dbReference type="Proteomes" id="UP000828924">
    <property type="component" value="Chromosome"/>
</dbReference>